<evidence type="ECO:0000313" key="3">
    <source>
        <dbReference type="Proteomes" id="UP000782610"/>
    </source>
</evidence>
<dbReference type="SUPFAM" id="SSF46785">
    <property type="entry name" value="Winged helix' DNA-binding domain"/>
    <property type="match status" value="1"/>
</dbReference>
<proteinExistence type="predicted"/>
<dbReference type="InterPro" id="IPR000835">
    <property type="entry name" value="HTH_MarR-typ"/>
</dbReference>
<dbReference type="InterPro" id="IPR036388">
    <property type="entry name" value="WH-like_DNA-bd_sf"/>
</dbReference>
<dbReference type="InterPro" id="IPR039422">
    <property type="entry name" value="MarR/SlyA-like"/>
</dbReference>
<evidence type="ECO:0000313" key="2">
    <source>
        <dbReference type="EMBL" id="MBI4920770.1"/>
    </source>
</evidence>
<dbReference type="GO" id="GO:0003700">
    <property type="term" value="F:DNA-binding transcription factor activity"/>
    <property type="evidence" value="ECO:0007669"/>
    <property type="project" value="InterPro"/>
</dbReference>
<protein>
    <submittedName>
        <fullName evidence="2">MarR family transcriptional regulator</fullName>
    </submittedName>
</protein>
<organism evidence="2 3">
    <name type="scientific">Devosia nanyangense</name>
    <dbReference type="NCBI Taxonomy" id="1228055"/>
    <lineage>
        <taxon>Bacteria</taxon>
        <taxon>Pseudomonadati</taxon>
        <taxon>Pseudomonadota</taxon>
        <taxon>Alphaproteobacteria</taxon>
        <taxon>Hyphomicrobiales</taxon>
        <taxon>Devosiaceae</taxon>
        <taxon>Devosia</taxon>
    </lineage>
</organism>
<dbReference type="Pfam" id="PF01047">
    <property type="entry name" value="MarR"/>
    <property type="match status" value="1"/>
</dbReference>
<dbReference type="PANTHER" id="PTHR33164:SF106">
    <property type="entry name" value="TRANSCRIPTIONAL REGULATORY PROTEIN"/>
    <property type="match status" value="1"/>
</dbReference>
<dbReference type="PROSITE" id="PS50995">
    <property type="entry name" value="HTH_MARR_2"/>
    <property type="match status" value="1"/>
</dbReference>
<dbReference type="SMART" id="SM00347">
    <property type="entry name" value="HTH_MARR"/>
    <property type="match status" value="1"/>
</dbReference>
<dbReference type="Proteomes" id="UP000782610">
    <property type="component" value="Unassembled WGS sequence"/>
</dbReference>
<feature type="domain" description="HTH marR-type" evidence="1">
    <location>
        <begin position="12"/>
        <end position="148"/>
    </location>
</feature>
<accession>A0A933L1Z6</accession>
<gene>
    <name evidence="2" type="ORF">HY834_03405</name>
</gene>
<dbReference type="InterPro" id="IPR036390">
    <property type="entry name" value="WH_DNA-bd_sf"/>
</dbReference>
<dbReference type="EMBL" id="JACRAF010000012">
    <property type="protein sequence ID" value="MBI4920770.1"/>
    <property type="molecule type" value="Genomic_DNA"/>
</dbReference>
<comment type="caution">
    <text evidence="2">The sequence shown here is derived from an EMBL/GenBank/DDBJ whole genome shotgun (WGS) entry which is preliminary data.</text>
</comment>
<sequence length="208" mass="23228">MNQDNQSSRQISAELAGRLIRAVRSEQVANDFVDEHVTAFLGINRTDGRCIDIIDQRGRMTAGRLAAESGLTTGAVTALVDRLEVAGYLRRVRDTADRRRIFIETTELLQSITERLFHNIGPMFEGMMEQLTAEQVEAIVYFLEGGAYVNQQRARLLQDHLPPATATVEDRLAIAAEYDRAARALAPSVTEQLRDRSFPVDFCGDDES</sequence>
<dbReference type="GO" id="GO:0006950">
    <property type="term" value="P:response to stress"/>
    <property type="evidence" value="ECO:0007669"/>
    <property type="project" value="TreeGrafter"/>
</dbReference>
<reference evidence="2" key="1">
    <citation type="submission" date="2020-07" db="EMBL/GenBank/DDBJ databases">
        <title>Huge and variable diversity of episymbiotic CPR bacteria and DPANN archaea in groundwater ecosystems.</title>
        <authorList>
            <person name="He C.Y."/>
            <person name="Keren R."/>
            <person name="Whittaker M."/>
            <person name="Farag I.F."/>
            <person name="Doudna J."/>
            <person name="Cate J.H.D."/>
            <person name="Banfield J.F."/>
        </authorList>
    </citation>
    <scope>NUCLEOTIDE SEQUENCE</scope>
    <source>
        <strain evidence="2">NC_groundwater_1586_Pr3_B-0.1um_66_15</strain>
    </source>
</reference>
<name>A0A933L1Z6_9HYPH</name>
<dbReference type="AlphaFoldDB" id="A0A933L1Z6"/>
<dbReference type="Gene3D" id="1.10.10.10">
    <property type="entry name" value="Winged helix-like DNA-binding domain superfamily/Winged helix DNA-binding domain"/>
    <property type="match status" value="1"/>
</dbReference>
<dbReference type="PANTHER" id="PTHR33164">
    <property type="entry name" value="TRANSCRIPTIONAL REGULATOR, MARR FAMILY"/>
    <property type="match status" value="1"/>
</dbReference>
<evidence type="ECO:0000259" key="1">
    <source>
        <dbReference type="PROSITE" id="PS50995"/>
    </source>
</evidence>